<protein>
    <submittedName>
        <fullName evidence="3">Transposase</fullName>
    </submittedName>
</protein>
<dbReference type="EMBL" id="KC747109">
    <property type="protein sequence ID" value="AGL33516.1"/>
    <property type="molecule type" value="Genomic_DNA"/>
</dbReference>
<sequence>MNTMASCSSLPDGGWHAPDTVAFVEQGQAVGRGGALKGAAPRPRGEPSAHPVGAGSRYAAGDDHGGARGRPDGDLAHSQRVPGRRGAGGAVRCAAAGAPAAVRRQRRSTNHGAGMLGATGRGAALDRDGLGESGTRRTGHGRDQSRNDSPASKKNWLKPWRRVMWCVGVLDAQYRKRMYGLLDLYARSFRREQPVVCIDEKSTQLLAHSRPPLPMKCGAPVREDYEYVRHGTCNLFVAIEPGAGKRTVVVTERRGKADFVAFIRHLTDHVYRTASCIHLVLDNLNIHMRKSFEDVLGKPAASRLLKRVRFHYTPKHASWLNMAEIEIGVLTRQCLNRRFADRGALASEVAAWQCRRNRERTPIRWTFTRQDADRKLGRHYVA</sequence>
<dbReference type="InterPro" id="IPR047655">
    <property type="entry name" value="Transpos_IS630-like"/>
</dbReference>
<dbReference type="InterPro" id="IPR038717">
    <property type="entry name" value="Tc1-like_DDE_dom"/>
</dbReference>
<evidence type="ECO:0000256" key="1">
    <source>
        <dbReference type="SAM" id="MobiDB-lite"/>
    </source>
</evidence>
<proteinExistence type="predicted"/>
<feature type="compositionally biased region" description="Basic and acidic residues" evidence="1">
    <location>
        <begin position="60"/>
        <end position="77"/>
    </location>
</feature>
<name>R4MZJ3_9PROT</name>
<dbReference type="Pfam" id="PF13358">
    <property type="entry name" value="DDE_3"/>
    <property type="match status" value="1"/>
</dbReference>
<accession>R4MZJ3</accession>
<dbReference type="NCBIfam" id="NF033545">
    <property type="entry name" value="transpos_IS630"/>
    <property type="match status" value="1"/>
</dbReference>
<organism evidence="3">
    <name type="scientific">uncultured Pseudomonadota bacterium</name>
    <dbReference type="NCBI Taxonomy" id="153809"/>
    <lineage>
        <taxon>Bacteria</taxon>
        <taxon>Pseudomonadati</taxon>
        <taxon>Pseudomonadota</taxon>
        <taxon>environmental samples</taxon>
    </lineage>
</organism>
<evidence type="ECO:0000313" key="3">
    <source>
        <dbReference type="EMBL" id="AGL33516.1"/>
    </source>
</evidence>
<feature type="region of interest" description="Disordered" evidence="1">
    <location>
        <begin position="33"/>
        <end position="153"/>
    </location>
</feature>
<reference evidence="3" key="1">
    <citation type="journal article" date="2013" name="PLoS ONE">
        <title>Identification of genes and pathways related to phenol degradation in metagenomic libraries from petroleum refinery wastewater.</title>
        <authorList>
            <person name="Silva C.C."/>
            <person name="Hayden H."/>
            <person name="Sawbridge T."/>
            <person name="Mele P."/>
            <person name="De Paula S.O."/>
            <person name="Silva L.C."/>
            <person name="Vidigal P.M."/>
            <person name="Vicentini R."/>
            <person name="Sousa M.P."/>
            <person name="Torres A.P."/>
            <person name="Santiago V.M."/>
            <person name="Oliveira V.M."/>
        </authorList>
    </citation>
    <scope>NUCLEOTIDE SEQUENCE</scope>
</reference>
<dbReference type="AlphaFoldDB" id="R4MZJ3"/>
<feature type="domain" description="Tc1-like transposase DDE" evidence="2">
    <location>
        <begin position="194"/>
        <end position="345"/>
    </location>
</feature>
<feature type="compositionally biased region" description="Low complexity" evidence="1">
    <location>
        <begin position="90"/>
        <end position="102"/>
    </location>
</feature>
<evidence type="ECO:0000259" key="2">
    <source>
        <dbReference type="Pfam" id="PF13358"/>
    </source>
</evidence>